<evidence type="ECO:0000259" key="5">
    <source>
        <dbReference type="PROSITE" id="PS51718"/>
    </source>
</evidence>
<evidence type="ECO:0000256" key="1">
    <source>
        <dbReference type="ARBA" id="ARBA00022741"/>
    </source>
</evidence>
<reference evidence="6" key="1">
    <citation type="submission" date="2021-03" db="EMBL/GenBank/DDBJ databases">
        <title>Revisited historic fungal species revealed as producer of novel bioactive compounds through whole genome sequencing and comparative genomics.</title>
        <authorList>
            <person name="Vignolle G.A."/>
            <person name="Hochenegger N."/>
            <person name="Mach R.L."/>
            <person name="Mach-Aigner A.R."/>
            <person name="Javad Rahimi M."/>
            <person name="Salim K.A."/>
            <person name="Chan C.M."/>
            <person name="Lim L.B.L."/>
            <person name="Cai F."/>
            <person name="Druzhinina I.S."/>
            <person name="U'Ren J.M."/>
            <person name="Derntl C."/>
        </authorList>
    </citation>
    <scope>NUCLEOTIDE SEQUENCE</scope>
    <source>
        <strain evidence="6">TUCIM 5799</strain>
    </source>
</reference>
<evidence type="ECO:0000313" key="6">
    <source>
        <dbReference type="EMBL" id="KAI1879016.1"/>
    </source>
</evidence>
<dbReference type="PRINTS" id="PR00195">
    <property type="entry name" value="DYNAMIN"/>
</dbReference>
<dbReference type="Proteomes" id="UP000829685">
    <property type="component" value="Unassembled WGS sequence"/>
</dbReference>
<evidence type="ECO:0000259" key="4">
    <source>
        <dbReference type="PROSITE" id="PS51388"/>
    </source>
</evidence>
<dbReference type="InterPro" id="IPR030381">
    <property type="entry name" value="G_DYNAMIN_dom"/>
</dbReference>
<evidence type="ECO:0008006" key="8">
    <source>
        <dbReference type="Google" id="ProtNLM"/>
    </source>
</evidence>
<dbReference type="PROSITE" id="PS51718">
    <property type="entry name" value="G_DYNAMIN_2"/>
    <property type="match status" value="1"/>
</dbReference>
<dbReference type="GO" id="GO:0048312">
    <property type="term" value="P:intracellular distribution of mitochondria"/>
    <property type="evidence" value="ECO:0007669"/>
    <property type="project" value="TreeGrafter"/>
</dbReference>
<proteinExistence type="predicted"/>
<feature type="domain" description="GED" evidence="4">
    <location>
        <begin position="635"/>
        <end position="726"/>
    </location>
</feature>
<dbReference type="InterPro" id="IPR022812">
    <property type="entry name" value="Dynamin"/>
</dbReference>
<dbReference type="GO" id="GO:0016559">
    <property type="term" value="P:peroxisome fission"/>
    <property type="evidence" value="ECO:0007669"/>
    <property type="project" value="TreeGrafter"/>
</dbReference>
<dbReference type="PANTHER" id="PTHR11566:SF149">
    <property type="entry name" value="GTPASE, PUTATIVE (AFU_ORTHOLOGUE AFUA_6G11890)-RELATED"/>
    <property type="match status" value="1"/>
</dbReference>
<evidence type="ECO:0000256" key="3">
    <source>
        <dbReference type="SAM" id="MobiDB-lite"/>
    </source>
</evidence>
<keyword evidence="1" id="KW-0547">Nucleotide-binding</keyword>
<dbReference type="InterPro" id="IPR027417">
    <property type="entry name" value="P-loop_NTPase"/>
</dbReference>
<dbReference type="InterPro" id="IPR000375">
    <property type="entry name" value="Dynamin_stalk"/>
</dbReference>
<feature type="compositionally biased region" description="Acidic residues" evidence="3">
    <location>
        <begin position="406"/>
        <end position="442"/>
    </location>
</feature>
<dbReference type="Pfam" id="PF02212">
    <property type="entry name" value="GED"/>
    <property type="match status" value="1"/>
</dbReference>
<comment type="caution">
    <text evidence="6">The sequence shown here is derived from an EMBL/GenBank/DDBJ whole genome shotgun (WGS) entry which is preliminary data.</text>
</comment>
<dbReference type="GO" id="GO:0003924">
    <property type="term" value="F:GTPase activity"/>
    <property type="evidence" value="ECO:0007669"/>
    <property type="project" value="InterPro"/>
</dbReference>
<organism evidence="6 7">
    <name type="scientific">Neoarthrinium moseri</name>
    <dbReference type="NCBI Taxonomy" id="1658444"/>
    <lineage>
        <taxon>Eukaryota</taxon>
        <taxon>Fungi</taxon>
        <taxon>Dikarya</taxon>
        <taxon>Ascomycota</taxon>
        <taxon>Pezizomycotina</taxon>
        <taxon>Sordariomycetes</taxon>
        <taxon>Xylariomycetidae</taxon>
        <taxon>Amphisphaeriales</taxon>
        <taxon>Apiosporaceae</taxon>
        <taxon>Neoarthrinium</taxon>
    </lineage>
</organism>
<gene>
    <name evidence="6" type="ORF">JX265_003193</name>
</gene>
<sequence>MTSISLDSAALEQLHADQKSLLDTIDDLRKHGVGRFVDLPQIIVVGDQSSGKSSVLEAISRVRFPVKDGLCTRFATELVLRTDTRTKIDVQILPAVPTSKSQSFTETQFDKNELPRIIEDAKRTMLQGNTGFSEDVLRVEICGPDIPHLTLVDLPGFYHSEDENQSAAGRKMVDQLVSRYMARKNTIILAVVSARNQLILQKVHSKVNEHDPSRQRTITIVTKPDMLKPGSQEEKNYVREIRTSDAKRLALGWHVLRNRGENEEDISDEGRDKAETEFFQSEPWSSVPSKNCGIDMLRRRLSMLLLTHIKSNLRGIIRPKDLRAYLDKITSQYQILSRNALDGNYSHEFFGGLFPESSNNSPLQGRVPKLRALVRDLNRVFAYILETKGSTEIVLPRKAERNGAVDSDDGEDDDDEQEQHGEDDEEDEDDSEDINEDDEESYDGQKQTLPTYLQPLLAYYHVDEPRRVSFQRAANRLEVQSSANQGNEFPGTSNDRLAVEFFRHQCQPWKRIAREHMRITIGITQMFVEKLLAYVTGPDSKTYSTLLSEVVDPYFEKRWTLLENKMEELLHHYLHGHPQPLETEFITLLGRRNRKNMISEILRDLLKSQPEVFTKEGRTKLARNPSASRRSKFDAAGPINKAETYYQVSLRTFTENMIVLAIENCLIEEIPKILTTEMINNMDDEELDRLASESEDIRLERSEIKEEYDSLKRGLQSCNKYRERKTHFFTELDNERAVPVSTPAPVPSTSIPTPSTSTETANVIIGVPIQPAKTQKPTKPRSIFDVSSDRPALGGFASFSSTSNQLFLNTAAATDRPTKGSGGLFSFSSTPAPFESLSAAGNSSTSPAPLFGKPSVAIYLDLKPAKSQIGTHFHRERVPLLAYRMYAQNLGLEAWQVRGLRVSNIFARRMAIKVSLRRSSD</sequence>
<keyword evidence="7" id="KW-1185">Reference proteome</keyword>
<dbReference type="InterPro" id="IPR003130">
    <property type="entry name" value="GED"/>
</dbReference>
<dbReference type="InterPro" id="IPR001401">
    <property type="entry name" value="Dynamin_GTPase"/>
</dbReference>
<dbReference type="GO" id="GO:0006897">
    <property type="term" value="P:endocytosis"/>
    <property type="evidence" value="ECO:0007669"/>
    <property type="project" value="TreeGrafter"/>
</dbReference>
<dbReference type="GO" id="GO:0005525">
    <property type="term" value="F:GTP binding"/>
    <property type="evidence" value="ECO:0007669"/>
    <property type="project" value="InterPro"/>
</dbReference>
<dbReference type="EMBL" id="JAFIMR010000005">
    <property type="protein sequence ID" value="KAI1879016.1"/>
    <property type="molecule type" value="Genomic_DNA"/>
</dbReference>
<dbReference type="SUPFAM" id="SSF52540">
    <property type="entry name" value="P-loop containing nucleoside triphosphate hydrolases"/>
    <property type="match status" value="1"/>
</dbReference>
<keyword evidence="2" id="KW-0342">GTP-binding</keyword>
<protein>
    <recommendedName>
        <fullName evidence="8">Dynamin family protein</fullName>
    </recommendedName>
</protein>
<dbReference type="SMART" id="SM00053">
    <property type="entry name" value="DYNc"/>
    <property type="match status" value="1"/>
</dbReference>
<dbReference type="InterPro" id="IPR045063">
    <property type="entry name" value="Dynamin_N"/>
</dbReference>
<dbReference type="GO" id="GO:0005874">
    <property type="term" value="C:microtubule"/>
    <property type="evidence" value="ECO:0007669"/>
    <property type="project" value="TreeGrafter"/>
</dbReference>
<feature type="region of interest" description="Disordered" evidence="3">
    <location>
        <begin position="396"/>
        <end position="448"/>
    </location>
</feature>
<accession>A0A9P9WU85</accession>
<feature type="domain" description="Dynamin-type G" evidence="5">
    <location>
        <begin position="36"/>
        <end position="314"/>
    </location>
</feature>
<dbReference type="CDD" id="cd08771">
    <property type="entry name" value="DLP_1"/>
    <property type="match status" value="1"/>
</dbReference>
<dbReference type="GO" id="GO:0000266">
    <property type="term" value="P:mitochondrial fission"/>
    <property type="evidence" value="ECO:0007669"/>
    <property type="project" value="TreeGrafter"/>
</dbReference>
<dbReference type="InterPro" id="IPR020850">
    <property type="entry name" value="GED_dom"/>
</dbReference>
<dbReference type="Pfam" id="PF01031">
    <property type="entry name" value="Dynamin_M"/>
    <property type="match status" value="1"/>
</dbReference>
<dbReference type="GO" id="GO:0005739">
    <property type="term" value="C:mitochondrion"/>
    <property type="evidence" value="ECO:0007669"/>
    <property type="project" value="TreeGrafter"/>
</dbReference>
<dbReference type="AlphaFoldDB" id="A0A9P9WU85"/>
<dbReference type="Gene3D" id="3.40.50.300">
    <property type="entry name" value="P-loop containing nucleotide triphosphate hydrolases"/>
    <property type="match status" value="1"/>
</dbReference>
<dbReference type="PROSITE" id="PS51388">
    <property type="entry name" value="GED"/>
    <property type="match status" value="1"/>
</dbReference>
<name>A0A9P9WU85_9PEZI</name>
<evidence type="ECO:0000256" key="2">
    <source>
        <dbReference type="ARBA" id="ARBA00023134"/>
    </source>
</evidence>
<dbReference type="GO" id="GO:0016020">
    <property type="term" value="C:membrane"/>
    <property type="evidence" value="ECO:0007669"/>
    <property type="project" value="TreeGrafter"/>
</dbReference>
<dbReference type="PANTHER" id="PTHR11566">
    <property type="entry name" value="DYNAMIN"/>
    <property type="match status" value="1"/>
</dbReference>
<evidence type="ECO:0000313" key="7">
    <source>
        <dbReference type="Proteomes" id="UP000829685"/>
    </source>
</evidence>
<dbReference type="GO" id="GO:0008017">
    <property type="term" value="F:microtubule binding"/>
    <property type="evidence" value="ECO:0007669"/>
    <property type="project" value="TreeGrafter"/>
</dbReference>
<dbReference type="Pfam" id="PF00350">
    <property type="entry name" value="Dynamin_N"/>
    <property type="match status" value="1"/>
</dbReference>